<feature type="domain" description="Helicase ATP-binding" evidence="1">
    <location>
        <begin position="102"/>
        <end position="290"/>
    </location>
</feature>
<dbReference type="Gene3D" id="3.40.50.300">
    <property type="entry name" value="P-loop containing nucleotide triphosphate hydrolases"/>
    <property type="match status" value="1"/>
</dbReference>
<dbReference type="InterPro" id="IPR027417">
    <property type="entry name" value="P-loop_NTPase"/>
</dbReference>
<dbReference type="Pfam" id="PF19778">
    <property type="entry name" value="RE_endonuc"/>
    <property type="match status" value="1"/>
</dbReference>
<protein>
    <submittedName>
        <fullName evidence="2">DEAD/DEAH box helicase family protein</fullName>
    </submittedName>
</protein>
<sequence length="1047" mass="120416">MKLQFKEQDFQVQAIDAVVRCFEGQKLKINKFTLERSKDIIRRTKEIASNNAYQASAFESEILEDIGYRNSAIQITESQIFENIVGVQREHYLIENQKIDIVKGADIGYNFTIEMETGTGKTYTYIRTMYELNKKYGWSKFIIIVPSIAIREGVFKTFELTQDHFQEIYGHKISPFIYNSARPQDIETFASDGRISVMVINTQAFAAKGADARRIHQELDHFGSRRPIDIIAQTKPVIIIDEPQSVGKEGSVTLKSMEDFHPLFTLRYSATHLEEYNKIFRLDALDAYNKKLVKKIQVKGINLKGSSGTTGYLYLEYISLSASKPPMAMLEYEERSGNGVKRVRRPIPQGTDLYEISGGLPAYKNCLVTEVNGYHNKIVVNGQDIYPGDMINDKDELAFRRIQIRETILSHLQKEKVLYERGIKVLSLFFIDSVEKYRKYNEMGEEELGEYARIFEEEYKNAINQFIDLFRQDYTDYVVETDVNKTSKVYAPGSYLDYLKRDDADRVHNGYFSIDKKGKPVDPTIKRGSEDSDDVSAYDLIMKDKERLLSFEEPTRFIFSHSALKEGWDNPNVFQICALKNVDSGSQTRRRQEVGRGMRLCVDKNGVRQDFELVGEQVHDINVLTVIASESYEEFAKGLQNEIAKSLKDRPVKADTKFFLGKVLTNEMGETLRLTDEDAKKLNKFLYKHDILDEDDKITPEGKERIEKNEVPVPEHLAAYASAISQLLQTVYNGEGIKPDDDRDTVPLTVNKNFAKKEFQELWKKISLKTVYEVKFDTDRLIEDSAIRMDADLHISERKYEIKTGEMREVSKEDLKEGTAINVTKTDSKKLSSDLYTNVAYDIVGEIEMLTNLKRSTIVSILKKMKPNTFVLLRKNPEEFIAKCAKLINETKASLIINNIAYHKTEESFDAKTVFTNGKNILRTEEILQKHIYDFLETDSKIEREFTKNLEQATEVVVYAKLPKGFYIATPVANYSPDWAIVLDSEKVKHIYFVAETKGSENTMDHRGIEQLKIHCAKEHFKTISNGEVKFDVITTYDKLRDIAQLS</sequence>
<accession>A0ABN7CAL8</accession>
<evidence type="ECO:0000259" key="1">
    <source>
        <dbReference type="PROSITE" id="PS51192"/>
    </source>
</evidence>
<dbReference type="PROSITE" id="PS51192">
    <property type="entry name" value="HELICASE_ATP_BIND_1"/>
    <property type="match status" value="1"/>
</dbReference>
<evidence type="ECO:0000313" key="2">
    <source>
        <dbReference type="EMBL" id="BEV03428.1"/>
    </source>
</evidence>
<dbReference type="SUPFAM" id="SSF52540">
    <property type="entry name" value="P-loop containing nucleoside triphosphate hydrolases"/>
    <property type="match status" value="2"/>
</dbReference>
<keyword evidence="2" id="KW-0547">Nucleotide-binding</keyword>
<gene>
    <name evidence="2" type="ORF">CRDW_08020</name>
</gene>
<dbReference type="Proteomes" id="UP001380186">
    <property type="component" value="Chromosome"/>
</dbReference>
<dbReference type="InterPro" id="IPR050742">
    <property type="entry name" value="Helicase_Restrict-Modif_Enz"/>
</dbReference>
<keyword evidence="2" id="KW-0347">Helicase</keyword>
<keyword evidence="2" id="KW-0378">Hydrolase</keyword>
<evidence type="ECO:0000313" key="3">
    <source>
        <dbReference type="Proteomes" id="UP001380186"/>
    </source>
</evidence>
<keyword evidence="2" id="KW-0067">ATP-binding</keyword>
<dbReference type="InterPro" id="IPR014001">
    <property type="entry name" value="Helicase_ATP-bd"/>
</dbReference>
<dbReference type="InterPro" id="IPR045572">
    <property type="entry name" value="RE_endonuc_C"/>
</dbReference>
<reference evidence="2 3" key="1">
    <citation type="journal article" date="2020" name="Microbes Environ.">
        <title>Synthetic bacterial community of duckweed: a simple and stable system to study plant-microbe interactions.</title>
        <authorList>
            <person name="Ishizawa H."/>
            <person name="Tada M."/>
            <person name="Kuroda M."/>
            <person name="Inoue D."/>
            <person name="Futamata H."/>
            <person name="Ike M."/>
        </authorList>
    </citation>
    <scope>NUCLEOTIDE SEQUENCE [LARGE SCALE GENOMIC DNA]</scope>
    <source>
        <strain evidence="2 3">DW100</strain>
    </source>
</reference>
<dbReference type="PANTHER" id="PTHR47396:SF1">
    <property type="entry name" value="ATP-DEPENDENT HELICASE IRC3-RELATED"/>
    <property type="match status" value="1"/>
</dbReference>
<dbReference type="GO" id="GO:0004386">
    <property type="term" value="F:helicase activity"/>
    <property type="evidence" value="ECO:0007669"/>
    <property type="project" value="UniProtKB-KW"/>
</dbReference>
<dbReference type="EMBL" id="AP029022">
    <property type="protein sequence ID" value="BEV03428.1"/>
    <property type="molecule type" value="Genomic_DNA"/>
</dbReference>
<name>A0ABN7CAL8_9FLAO</name>
<dbReference type="Pfam" id="PF04851">
    <property type="entry name" value="ResIII"/>
    <property type="match status" value="1"/>
</dbReference>
<dbReference type="RefSeq" id="WP_338614338.1">
    <property type="nucleotide sequence ID" value="NZ_AP029022.1"/>
</dbReference>
<organism evidence="2 3">
    <name type="scientific">Chryseobacterium gambrini</name>
    <dbReference type="NCBI Taxonomy" id="373672"/>
    <lineage>
        <taxon>Bacteria</taxon>
        <taxon>Pseudomonadati</taxon>
        <taxon>Bacteroidota</taxon>
        <taxon>Flavobacteriia</taxon>
        <taxon>Flavobacteriales</taxon>
        <taxon>Weeksellaceae</taxon>
        <taxon>Chryseobacterium group</taxon>
        <taxon>Chryseobacterium</taxon>
    </lineage>
</organism>
<proteinExistence type="predicted"/>
<keyword evidence="3" id="KW-1185">Reference proteome</keyword>
<dbReference type="PANTHER" id="PTHR47396">
    <property type="entry name" value="TYPE I RESTRICTION ENZYME ECOKI R PROTEIN"/>
    <property type="match status" value="1"/>
</dbReference>
<dbReference type="InterPro" id="IPR006935">
    <property type="entry name" value="Helicase/UvrB_N"/>
</dbReference>